<dbReference type="Gene3D" id="2.110.10.10">
    <property type="entry name" value="Hemopexin-like domain"/>
    <property type="match status" value="1"/>
</dbReference>
<feature type="signal peptide" evidence="1">
    <location>
        <begin position="1"/>
        <end position="19"/>
    </location>
</feature>
<dbReference type="Proteomes" id="UP000285301">
    <property type="component" value="Unassembled WGS sequence"/>
</dbReference>
<evidence type="ECO:0000313" key="6">
    <source>
        <dbReference type="Proteomes" id="UP000285301"/>
    </source>
</evidence>
<name>A0A3S3P9K3_9ACAR</name>
<evidence type="ECO:0000313" key="3">
    <source>
        <dbReference type="EMBL" id="RWS14785.1"/>
    </source>
</evidence>
<sequence length="333" mass="38223">MHDACFLTLIQIILLRCESRTLLDYKSHVSEYLTEDAFGELCADQPHLQIKAFASSFFNSIHAISENNYISTISKPTLNLPNLLNYPNTMKIIEANISKFSIGNIEIAFTLHAFPQKNGQILAVIANDTQMHLFIELNVKHSKKLESIKNFTLNKQIENYLPFITNTTIQSLKAVVEFEAIRTHPRTFYIITVSSKRNNKQHFSDLTIKSYKSFKGLRYKEDSELNLLSNGPYLDNQVLFGCPPTFCIHASIDAIARKNKSLMIFSGRYYYDYDERNSLTIKNVKHLRNLPVEGEVLGHIPHQIDAAIATKLDKIFLFTVRSILYTILRQIKL</sequence>
<organism evidence="4 6">
    <name type="scientific">Dinothrombium tinctorium</name>
    <dbReference type="NCBI Taxonomy" id="1965070"/>
    <lineage>
        <taxon>Eukaryota</taxon>
        <taxon>Metazoa</taxon>
        <taxon>Ecdysozoa</taxon>
        <taxon>Arthropoda</taxon>
        <taxon>Chelicerata</taxon>
        <taxon>Arachnida</taxon>
        <taxon>Acari</taxon>
        <taxon>Acariformes</taxon>
        <taxon>Trombidiformes</taxon>
        <taxon>Prostigmata</taxon>
        <taxon>Anystina</taxon>
        <taxon>Parasitengona</taxon>
        <taxon>Trombidioidea</taxon>
        <taxon>Trombidiidae</taxon>
        <taxon>Dinothrombium</taxon>
    </lineage>
</organism>
<evidence type="ECO:0000313" key="2">
    <source>
        <dbReference type="EMBL" id="RWS14777.1"/>
    </source>
</evidence>
<comment type="caution">
    <text evidence="4">The sequence shown here is derived from an EMBL/GenBank/DDBJ whole genome shotgun (WGS) entry which is preliminary data.</text>
</comment>
<protein>
    <submittedName>
        <fullName evidence="4">Uncharacterized protein</fullName>
    </submittedName>
</protein>
<dbReference type="InterPro" id="IPR036375">
    <property type="entry name" value="Hemopexin-like_dom_sf"/>
</dbReference>
<reference evidence="4" key="2">
    <citation type="submission" date="2018-11" db="EMBL/GenBank/DDBJ databases">
        <title>Trombidioid mite genomics.</title>
        <authorList>
            <person name="Dong X."/>
        </authorList>
    </citation>
    <scope>NUCLEOTIDE SEQUENCE</scope>
    <source>
        <strain evidence="4">UoL-WK</strain>
    </source>
</reference>
<dbReference type="EMBL" id="NCKU01000518">
    <property type="protein sequence ID" value="RWS15206.1"/>
    <property type="molecule type" value="Genomic_DNA"/>
</dbReference>
<evidence type="ECO:0000256" key="1">
    <source>
        <dbReference type="SAM" id="SignalP"/>
    </source>
</evidence>
<proteinExistence type="predicted"/>
<dbReference type="SUPFAM" id="SSF50923">
    <property type="entry name" value="Hemopexin-like domain"/>
    <property type="match status" value="1"/>
</dbReference>
<gene>
    <name evidence="5" type="ORF">B4U79_17915</name>
    <name evidence="4" type="ORF">B4U79_17916</name>
    <name evidence="3" type="ORF">B4U79_17930</name>
    <name evidence="2" type="ORF">B4U79_17931</name>
</gene>
<keyword evidence="6" id="KW-1185">Reference proteome</keyword>
<dbReference type="EMBL" id="NCKU01000521">
    <property type="protein sequence ID" value="RWS15195.1"/>
    <property type="molecule type" value="Genomic_DNA"/>
</dbReference>
<evidence type="ECO:0000313" key="5">
    <source>
        <dbReference type="EMBL" id="RWS15206.1"/>
    </source>
</evidence>
<accession>A0A3S3P9K3</accession>
<evidence type="ECO:0000313" key="4">
    <source>
        <dbReference type="EMBL" id="RWS15195.1"/>
    </source>
</evidence>
<dbReference type="EMBL" id="NCKU01000621">
    <property type="protein sequence ID" value="RWS14785.1"/>
    <property type="molecule type" value="Genomic_DNA"/>
</dbReference>
<dbReference type="EMBL" id="NCKU01000622">
    <property type="protein sequence ID" value="RWS14777.1"/>
    <property type="molecule type" value="Genomic_DNA"/>
</dbReference>
<feature type="chain" id="PRO_5036094750" evidence="1">
    <location>
        <begin position="20"/>
        <end position="333"/>
    </location>
</feature>
<reference evidence="4 6" key="1">
    <citation type="journal article" date="2018" name="Gigascience">
        <title>Genomes of trombidid mites reveal novel predicted allergens and laterally-transferred genes associated with secondary metabolism.</title>
        <authorList>
            <person name="Dong X."/>
            <person name="Chaisiri K."/>
            <person name="Xia D."/>
            <person name="Armstrong S.D."/>
            <person name="Fang Y."/>
            <person name="Donnelly M.J."/>
            <person name="Kadowaki T."/>
            <person name="McGarry J.W."/>
            <person name="Darby A.C."/>
            <person name="Makepeace B.L."/>
        </authorList>
    </citation>
    <scope>NUCLEOTIDE SEQUENCE [LARGE SCALE GENOMIC DNA]</scope>
    <source>
        <strain evidence="4">UoL-WK</strain>
    </source>
</reference>
<dbReference type="AlphaFoldDB" id="A0A3S3P9K3"/>
<keyword evidence="1" id="KW-0732">Signal</keyword>